<comment type="subcellular location">
    <subcellularLocation>
        <location evidence="1 7">Cell outer membrane</location>
        <topology evidence="1 7">Multi-pass membrane protein</topology>
    </subcellularLocation>
</comment>
<keyword evidence="6 7" id="KW-0998">Cell outer membrane</keyword>
<comment type="similarity">
    <text evidence="7">Belongs to the TonB-dependent receptor family.</text>
</comment>
<gene>
    <name evidence="11" type="ORF">ACFQ2O_11230</name>
</gene>
<proteinExistence type="inferred from homology"/>
<keyword evidence="3 7" id="KW-1134">Transmembrane beta strand</keyword>
<dbReference type="InterPro" id="IPR008969">
    <property type="entry name" value="CarboxyPept-like_regulatory"/>
</dbReference>
<dbReference type="Pfam" id="PF13715">
    <property type="entry name" value="CarbopepD_reg_2"/>
    <property type="match status" value="1"/>
</dbReference>
<dbReference type="InterPro" id="IPR036942">
    <property type="entry name" value="Beta-barrel_TonB_sf"/>
</dbReference>
<dbReference type="InterPro" id="IPR037066">
    <property type="entry name" value="Plug_dom_sf"/>
</dbReference>
<dbReference type="SUPFAM" id="SSF56935">
    <property type="entry name" value="Porins"/>
    <property type="match status" value="1"/>
</dbReference>
<dbReference type="SUPFAM" id="SSF49464">
    <property type="entry name" value="Carboxypeptidase regulatory domain-like"/>
    <property type="match status" value="1"/>
</dbReference>
<dbReference type="EMBL" id="JBHTLD010000092">
    <property type="protein sequence ID" value="MFD1186780.1"/>
    <property type="molecule type" value="Genomic_DNA"/>
</dbReference>
<feature type="signal peptide" evidence="8">
    <location>
        <begin position="1"/>
        <end position="32"/>
    </location>
</feature>
<keyword evidence="5 7" id="KW-0472">Membrane</keyword>
<keyword evidence="8" id="KW-0732">Signal</keyword>
<protein>
    <submittedName>
        <fullName evidence="11">SusC/RagA family TonB-linked outer membrane protein</fullName>
    </submittedName>
</protein>
<evidence type="ECO:0000256" key="6">
    <source>
        <dbReference type="ARBA" id="ARBA00023237"/>
    </source>
</evidence>
<evidence type="ECO:0000313" key="12">
    <source>
        <dbReference type="Proteomes" id="UP001597094"/>
    </source>
</evidence>
<evidence type="ECO:0000256" key="8">
    <source>
        <dbReference type="SAM" id="SignalP"/>
    </source>
</evidence>
<name>A0ABW3SQ43_9BACT</name>
<evidence type="ECO:0000256" key="5">
    <source>
        <dbReference type="ARBA" id="ARBA00023136"/>
    </source>
</evidence>
<evidence type="ECO:0000256" key="7">
    <source>
        <dbReference type="PROSITE-ProRule" id="PRU01360"/>
    </source>
</evidence>
<dbReference type="Gene3D" id="2.170.130.10">
    <property type="entry name" value="TonB-dependent receptor, plug domain"/>
    <property type="match status" value="1"/>
</dbReference>
<keyword evidence="2 7" id="KW-0813">Transport</keyword>
<evidence type="ECO:0000256" key="4">
    <source>
        <dbReference type="ARBA" id="ARBA00022692"/>
    </source>
</evidence>
<evidence type="ECO:0000259" key="9">
    <source>
        <dbReference type="Pfam" id="PF07715"/>
    </source>
</evidence>
<dbReference type="PROSITE" id="PS52016">
    <property type="entry name" value="TONB_DEPENDENT_REC_3"/>
    <property type="match status" value="1"/>
</dbReference>
<accession>A0ABW3SQ43</accession>
<dbReference type="InterPro" id="IPR032508">
    <property type="entry name" value="FecR_C"/>
</dbReference>
<keyword evidence="12" id="KW-1185">Reference proteome</keyword>
<evidence type="ECO:0000256" key="3">
    <source>
        <dbReference type="ARBA" id="ARBA00022452"/>
    </source>
</evidence>
<dbReference type="Gene3D" id="3.55.50.30">
    <property type="match status" value="1"/>
</dbReference>
<dbReference type="RefSeq" id="WP_377527399.1">
    <property type="nucleotide sequence ID" value="NZ_JBHTLD010000092.1"/>
</dbReference>
<evidence type="ECO:0000256" key="1">
    <source>
        <dbReference type="ARBA" id="ARBA00004571"/>
    </source>
</evidence>
<dbReference type="Proteomes" id="UP001597094">
    <property type="component" value="Unassembled WGS sequence"/>
</dbReference>
<organism evidence="11 12">
    <name type="scientific">Pontibacter rugosus</name>
    <dbReference type="NCBI Taxonomy" id="1745966"/>
    <lineage>
        <taxon>Bacteria</taxon>
        <taxon>Pseudomonadati</taxon>
        <taxon>Bacteroidota</taxon>
        <taxon>Cytophagia</taxon>
        <taxon>Cytophagales</taxon>
        <taxon>Hymenobacteraceae</taxon>
        <taxon>Pontibacter</taxon>
    </lineage>
</organism>
<reference evidence="12" key="1">
    <citation type="journal article" date="2019" name="Int. J. Syst. Evol. Microbiol.">
        <title>The Global Catalogue of Microorganisms (GCM) 10K type strain sequencing project: providing services to taxonomists for standard genome sequencing and annotation.</title>
        <authorList>
            <consortium name="The Broad Institute Genomics Platform"/>
            <consortium name="The Broad Institute Genome Sequencing Center for Infectious Disease"/>
            <person name="Wu L."/>
            <person name="Ma J."/>
        </authorList>
    </citation>
    <scope>NUCLEOTIDE SEQUENCE [LARGE SCALE GENOMIC DNA]</scope>
    <source>
        <strain evidence="12">JCM 31319</strain>
    </source>
</reference>
<dbReference type="InterPro" id="IPR012910">
    <property type="entry name" value="Plug_dom"/>
</dbReference>
<dbReference type="Pfam" id="PF07715">
    <property type="entry name" value="Plug"/>
    <property type="match status" value="1"/>
</dbReference>
<feature type="chain" id="PRO_5046558249" evidence="8">
    <location>
        <begin position="33"/>
        <end position="1144"/>
    </location>
</feature>
<dbReference type="Gene3D" id="2.40.170.20">
    <property type="entry name" value="TonB-dependent receptor, beta-barrel domain"/>
    <property type="match status" value="1"/>
</dbReference>
<dbReference type="Pfam" id="PF16344">
    <property type="entry name" value="FecR_C"/>
    <property type="match status" value="1"/>
</dbReference>
<comment type="caution">
    <text evidence="11">The sequence shown here is derived from an EMBL/GenBank/DDBJ whole genome shotgun (WGS) entry which is preliminary data.</text>
</comment>
<dbReference type="NCBIfam" id="TIGR04057">
    <property type="entry name" value="SusC_RagA_signa"/>
    <property type="match status" value="1"/>
</dbReference>
<feature type="domain" description="TonB-dependent receptor plug" evidence="9">
    <location>
        <begin position="227"/>
        <end position="333"/>
    </location>
</feature>
<dbReference type="InterPro" id="IPR023996">
    <property type="entry name" value="TonB-dep_OMP_SusC/RagA"/>
</dbReference>
<feature type="domain" description="Protein FecR C-terminal" evidence="10">
    <location>
        <begin position="49"/>
        <end position="116"/>
    </location>
</feature>
<dbReference type="InterPro" id="IPR039426">
    <property type="entry name" value="TonB-dep_rcpt-like"/>
</dbReference>
<evidence type="ECO:0000313" key="11">
    <source>
        <dbReference type="EMBL" id="MFD1186780.1"/>
    </source>
</evidence>
<dbReference type="NCBIfam" id="TIGR04056">
    <property type="entry name" value="OMP_RagA_SusC"/>
    <property type="match status" value="1"/>
</dbReference>
<dbReference type="InterPro" id="IPR023997">
    <property type="entry name" value="TonB-dep_OMP_SusC/RagA_CS"/>
</dbReference>
<evidence type="ECO:0000259" key="10">
    <source>
        <dbReference type="Pfam" id="PF16344"/>
    </source>
</evidence>
<keyword evidence="4 7" id="KW-0812">Transmembrane</keyword>
<dbReference type="Gene3D" id="2.60.40.1120">
    <property type="entry name" value="Carboxypeptidase-like, regulatory domain"/>
    <property type="match status" value="1"/>
</dbReference>
<sequence>MVYFSTQLPKAPKKAKKMLAVLLLASCLHTQAATTCFAQNLNDKTITVNFNHVSLKDALSEIEKKSGFRFIYENSVIDSYKDVTLKVSDASVAKVLELLFSTTSVTYKEQGEKIIITRRTNASTGPASQQNDAFLIKGKVVDAANAATPLPGVSVVVKGTSNGVITNVDGSFELRVQSDNVLVFSMIGFQRMERAVSKNDQNISVALKEDLQSLNEVVVVGYGTQKKVNVTGAVEMITAEALDSRPITSVESGLQGLLPGLTAINSTAFPGASGSTLRIRGTGTTNNSEPFVLVDGMPGVDINSLNPDDIESVSVLKDAASASIYGSRAANGVILITTKKGQSNQKPTVGYNGYYGVQTPTALPKMLGSVEYMEMLNESQRNVDHPLTFTEEQIQIAREGTDPDYYANTNWSDALLKEYAPQQSHNISINGGTPDMNYYASYGRLSQEGLVVGDQYKATRNNMKLRLGANKLFDLLDLDANLTYVDREQNQPAGGTDYNSGPIYQTFTMSPLTPVRFQNGEWGYGGGSSNPVATATDGGFNNFKSQEFYGNLAGTVHILKNLSLRAQYGVNIFNQLRSTFSRKIDYLYPDTGNFWYSNMTASQLGNRDYTSRLENLSGQLNYNVNMGNHNISTLLGYQQEEYRYEAWFASKMGFVSDDVPVLNLGSDNPVATGDAYQYALRSYFGRVNYNFKEKYLAEFNLRYDGSSRYMQKRRYGSFPSVSVGWRFTEENFVQQLNALSWLSEGKVRASYGDLGGQYGANSPGYSEYYPYISVISSINTMPIGNKQTLGLSQTILANPILQWEKANMLNVGVDLGAFKNRLTLSADWFEKQTKDIQLKVLQPAVIGLTEPDQNAGRVSNKGWEVSLGWQDRISDFTYKFNAQLSDVRNYVEDLGGTEPELKDRIRMVGFPFEAFYGYQTDGLAQESDFTLNPTTGKATPNFPIFDADQGKVGPGDVKYRDISGPEGIPDGIITADYDRTVIGDAFPRYTYSFRGDFGYKGFDFSFFIQGVGKGNGYVSGTGIHPFYANGAFPQEVHRDRWTPENTDAWYPRFTYSDSRNLRVSDYWLQDASYLRLKNVQLGYTIPKQLTSKLRIDNLRVYVSADNLLTKSDFFYAFDPEVATTNGGTYPQVKTFIFGLNLRFK</sequence>
<evidence type="ECO:0000256" key="2">
    <source>
        <dbReference type="ARBA" id="ARBA00022448"/>
    </source>
</evidence>